<dbReference type="Pfam" id="PF02768">
    <property type="entry name" value="DNA_pol3_beta_3"/>
    <property type="match status" value="1"/>
</dbReference>
<evidence type="ECO:0000256" key="1">
    <source>
        <dbReference type="ARBA" id="ARBA00002266"/>
    </source>
</evidence>
<dbReference type="GO" id="GO:0009360">
    <property type="term" value="C:DNA polymerase III complex"/>
    <property type="evidence" value="ECO:0007669"/>
    <property type="project" value="InterPro"/>
</dbReference>
<keyword evidence="9" id="KW-0239">DNA-directed DNA polymerase</keyword>
<evidence type="ECO:0000256" key="2">
    <source>
        <dbReference type="ARBA" id="ARBA00004496"/>
    </source>
</evidence>
<dbReference type="Proteomes" id="UP000189722">
    <property type="component" value="Unassembled WGS sequence"/>
</dbReference>
<feature type="domain" description="DNA polymerase III beta sliding clamp N-terminal" evidence="11">
    <location>
        <begin position="1"/>
        <end position="121"/>
    </location>
</feature>
<evidence type="ECO:0000259" key="12">
    <source>
        <dbReference type="Pfam" id="PF02767"/>
    </source>
</evidence>
<dbReference type="InterPro" id="IPR022637">
    <property type="entry name" value="DNA_polIII_beta_cen"/>
</dbReference>
<evidence type="ECO:0000313" key="17">
    <source>
        <dbReference type="Proteomes" id="UP001383392"/>
    </source>
</evidence>
<keyword evidence="17" id="KW-1185">Reference proteome</keyword>
<dbReference type="Gene3D" id="3.10.150.10">
    <property type="entry name" value="DNA Polymerase III, subunit A, domain 2"/>
    <property type="match status" value="1"/>
</dbReference>
<evidence type="ECO:0000256" key="6">
    <source>
        <dbReference type="ARBA" id="ARBA00022679"/>
    </source>
</evidence>
<dbReference type="SUPFAM" id="SSF55979">
    <property type="entry name" value="DNA clamp"/>
    <property type="match status" value="3"/>
</dbReference>
<dbReference type="CDD" id="cd00140">
    <property type="entry name" value="beta_clamp"/>
    <property type="match status" value="1"/>
</dbReference>
<reference evidence="15 16" key="1">
    <citation type="submission" date="2017-02" db="EMBL/GenBank/DDBJ databases">
        <title>A draft genome of 'Candidatus Phytoplasma aurantifolia' the agent of the witches-broom disease of lime.</title>
        <authorList>
            <person name="Foissac X."/>
            <person name="Carle P."/>
        </authorList>
    </citation>
    <scope>NUCLEOTIDE SEQUENCE [LARGE SCALE GENOMIC DNA]</scope>
    <source>
        <strain evidence="15 16">WBDL</strain>
    </source>
</reference>
<dbReference type="EMBL" id="JAOSJG010000021">
    <property type="protein sequence ID" value="MEK0309256.1"/>
    <property type="molecule type" value="Genomic_DNA"/>
</dbReference>
<dbReference type="Pfam" id="PF00712">
    <property type="entry name" value="DNA_pol3_beta"/>
    <property type="match status" value="1"/>
</dbReference>
<evidence type="ECO:0000313" key="15">
    <source>
        <dbReference type="EMBL" id="OOP59070.1"/>
    </source>
</evidence>
<evidence type="ECO:0000313" key="14">
    <source>
        <dbReference type="EMBL" id="MEK0309256.1"/>
    </source>
</evidence>
<keyword evidence="8" id="KW-0235">DNA replication</keyword>
<evidence type="ECO:0000256" key="4">
    <source>
        <dbReference type="ARBA" id="ARBA00011400"/>
    </source>
</evidence>
<dbReference type="GO" id="GO:0003677">
    <property type="term" value="F:DNA binding"/>
    <property type="evidence" value="ECO:0007669"/>
    <property type="project" value="UniProtKB-KW"/>
</dbReference>
<dbReference type="OrthoDB" id="8421503at2"/>
<dbReference type="InterPro" id="IPR046938">
    <property type="entry name" value="DNA_clamp_sf"/>
</dbReference>
<dbReference type="InterPro" id="IPR001001">
    <property type="entry name" value="DNA_polIII_beta"/>
</dbReference>
<evidence type="ECO:0000256" key="5">
    <source>
        <dbReference type="ARBA" id="ARBA00022490"/>
    </source>
</evidence>
<keyword evidence="6 14" id="KW-0808">Transferase</keyword>
<feature type="domain" description="DNA polymerase III beta sliding clamp central" evidence="12">
    <location>
        <begin position="133"/>
        <end position="246"/>
    </location>
</feature>
<dbReference type="PANTHER" id="PTHR30478">
    <property type="entry name" value="DNA POLYMERASE III SUBUNIT BETA"/>
    <property type="match status" value="1"/>
</dbReference>
<dbReference type="Proteomes" id="UP001383392">
    <property type="component" value="Unassembled WGS sequence"/>
</dbReference>
<evidence type="ECO:0000256" key="7">
    <source>
        <dbReference type="ARBA" id="ARBA00022695"/>
    </source>
</evidence>
<comment type="subunit">
    <text evidence="4">Forms a ring-shaped head-to-tail homodimer around DNA which binds and tethers DNA polymerases and other proteins to the DNA. The DNA replisome complex has a single clamp-loading complex (3 tau and 1 each of delta, delta', psi and chi subunits) which binds 3 Pol III cores (1 core on the leading strand and 2 on the lagging strand) each with a beta sliding clamp dimer. Additional proteins in the replisome are other copies of gamma, psi and chi, Ssb, DNA helicase and RNA primase.</text>
</comment>
<proteinExistence type="inferred from homology"/>
<dbReference type="EMBL" id="MWKN01000040">
    <property type="protein sequence ID" value="OOP59070.1"/>
    <property type="molecule type" value="Genomic_DNA"/>
</dbReference>
<dbReference type="STRING" id="180978.B2G44_01285"/>
<dbReference type="NCBIfam" id="TIGR00663">
    <property type="entry name" value="dnan"/>
    <property type="match status" value="1"/>
</dbReference>
<feature type="domain" description="DNA polymerase III beta sliding clamp C-terminal" evidence="13">
    <location>
        <begin position="261"/>
        <end position="375"/>
    </location>
</feature>
<dbReference type="PANTHER" id="PTHR30478:SF0">
    <property type="entry name" value="BETA SLIDING CLAMP"/>
    <property type="match status" value="1"/>
</dbReference>
<dbReference type="InterPro" id="IPR022635">
    <property type="entry name" value="DNA_polIII_beta_C"/>
</dbReference>
<dbReference type="GO" id="GO:0005737">
    <property type="term" value="C:cytoplasm"/>
    <property type="evidence" value="ECO:0007669"/>
    <property type="project" value="UniProtKB-SubCell"/>
</dbReference>
<evidence type="ECO:0000256" key="3">
    <source>
        <dbReference type="ARBA" id="ARBA00010752"/>
    </source>
</evidence>
<reference evidence="14 17" key="2">
    <citation type="journal article" date="2023" name="Int. J. Syst. Evol. Microbiol.">
        <title>The observation of taxonomic boundaries for the 16SrII and 16SrXXV phytoplasmas using genome-based delimitation.</title>
        <authorList>
            <person name="Rodrigues Jardim B."/>
            <person name="Tran-Nguyen L.T.T."/>
            <person name="Gambley C."/>
            <person name="Al-Sadi A.M."/>
            <person name="Al-Subhi A.M."/>
            <person name="Foissac X."/>
            <person name="Salar P."/>
            <person name="Cai H."/>
            <person name="Yang J.Y."/>
            <person name="Davis R."/>
            <person name="Jones L."/>
            <person name="Rodoni B."/>
            <person name="Constable F.E."/>
        </authorList>
    </citation>
    <scope>NUCLEOTIDE SEQUENCE [LARGE SCALE GENOMIC DNA]</scope>
    <source>
        <strain evidence="14">BAWM-OMN-P75</strain>
    </source>
</reference>
<evidence type="ECO:0000313" key="16">
    <source>
        <dbReference type="Proteomes" id="UP000189722"/>
    </source>
</evidence>
<gene>
    <name evidence="14" type="primary">dnaN</name>
    <name evidence="15" type="ORF">B2G44_01285</name>
    <name evidence="14" type="ORF">OC712_02050</name>
</gene>
<dbReference type="Gene3D" id="3.70.10.10">
    <property type="match status" value="1"/>
</dbReference>
<comment type="similarity">
    <text evidence="3">Belongs to the beta sliding clamp family.</text>
</comment>
<dbReference type="RefSeq" id="WP_078123050.1">
    <property type="nucleotide sequence ID" value="NZ_JAOSJG010000021.1"/>
</dbReference>
<dbReference type="InterPro" id="IPR022634">
    <property type="entry name" value="DNA_polIII_beta_N"/>
</dbReference>
<keyword evidence="10" id="KW-0238">DNA-binding</keyword>
<dbReference type="EC" id="2.7.7.7" evidence="14"/>
<dbReference type="GO" id="GO:0006271">
    <property type="term" value="P:DNA strand elongation involved in DNA replication"/>
    <property type="evidence" value="ECO:0007669"/>
    <property type="project" value="TreeGrafter"/>
</dbReference>
<protein>
    <submittedName>
        <fullName evidence="15">DNA polymerase III subunit beta</fullName>
        <ecNumber evidence="14">2.7.7.7</ecNumber>
    </submittedName>
</protein>
<organism evidence="15 16">
    <name type="scientific">Candidatus Phytoplasma citri</name>
    <dbReference type="NCBI Taxonomy" id="180978"/>
    <lineage>
        <taxon>Bacteria</taxon>
        <taxon>Bacillati</taxon>
        <taxon>Mycoplasmatota</taxon>
        <taxon>Mollicutes</taxon>
        <taxon>Acholeplasmatales</taxon>
        <taxon>Acholeplasmataceae</taxon>
        <taxon>Candidatus Phytoplasma</taxon>
        <taxon>16SrII (Peanut WB group)</taxon>
    </lineage>
</organism>
<evidence type="ECO:0000256" key="10">
    <source>
        <dbReference type="ARBA" id="ARBA00023125"/>
    </source>
</evidence>
<evidence type="ECO:0000256" key="8">
    <source>
        <dbReference type="ARBA" id="ARBA00022705"/>
    </source>
</evidence>
<name>A0A1S9M1E6_9MOLU</name>
<evidence type="ECO:0000259" key="11">
    <source>
        <dbReference type="Pfam" id="PF00712"/>
    </source>
</evidence>
<evidence type="ECO:0000259" key="13">
    <source>
        <dbReference type="Pfam" id="PF02768"/>
    </source>
</evidence>
<dbReference type="AlphaFoldDB" id="A0A1S9M1E6"/>
<dbReference type="GO" id="GO:0008408">
    <property type="term" value="F:3'-5' exonuclease activity"/>
    <property type="evidence" value="ECO:0007669"/>
    <property type="project" value="InterPro"/>
</dbReference>
<sequence length="379" mass="44249">MHLEITKEVLLHYLLQIYKILPPKTLFPIFHYIKIKALNNVCYLEAMDYNKNIQLQIKDTDLSVKQNGSLVIIGKHLVDIIKKIDFCSLEMTLVEDYLLFINSKNSEYKLKVIDLQFFPSVSFDFKSDKFLVIKKELLKKIIKEVNVAASRDKQQKILMGVNFIYENSILRVLATDTFRIAQKEISLDLDYCDFNITVSYKNLEELYKLLDYQKDEFVNISINKQKMILKCDSLLFQTTLLEGKYPAWPIIKVGSFPFFVKINRLDFLKTLERVSLVLTKEENIFSNIIRLYIRLDNIIEISASSDEIGQASERLNSIEVFANENVETFLNVQHLEDILKVFPVKEFKMIFDSFATSFVIFNEEDAGMLYLLFPVVGKI</sequence>
<accession>A0A1S9M1E6</accession>
<keyword evidence="7 14" id="KW-0548">Nucleotidyltransferase</keyword>
<comment type="caution">
    <text evidence="15">The sequence shown here is derived from an EMBL/GenBank/DDBJ whole genome shotgun (WGS) entry which is preliminary data.</text>
</comment>
<dbReference type="Pfam" id="PF02767">
    <property type="entry name" value="DNA_pol3_beta_2"/>
    <property type="match status" value="1"/>
</dbReference>
<dbReference type="GO" id="GO:0003887">
    <property type="term" value="F:DNA-directed DNA polymerase activity"/>
    <property type="evidence" value="ECO:0007669"/>
    <property type="project" value="UniProtKB-KW"/>
</dbReference>
<dbReference type="SMART" id="SM00480">
    <property type="entry name" value="POL3Bc"/>
    <property type="match status" value="1"/>
</dbReference>
<comment type="subcellular location">
    <subcellularLocation>
        <location evidence="2">Cytoplasm</location>
    </subcellularLocation>
</comment>
<comment type="function">
    <text evidence="1">Confers DNA tethering and processivity to DNA polymerases and other proteins. Acts as a clamp, forming a ring around DNA (a reaction catalyzed by the clamp-loading complex) which diffuses in an ATP-independent manner freely and bidirectionally along dsDNA. Initially characterized for its ability to contact the catalytic subunit of DNA polymerase III (Pol III), a complex, multichain enzyme responsible for most of the replicative synthesis in bacteria; Pol III exhibits 3'-5' exonuclease proofreading activity. The beta chain is required for initiation of replication as well as for processivity of DNA replication.</text>
</comment>
<evidence type="ECO:0000256" key="9">
    <source>
        <dbReference type="ARBA" id="ARBA00022932"/>
    </source>
</evidence>
<keyword evidence="5" id="KW-0963">Cytoplasm</keyword>